<gene>
    <name evidence="5" type="ORF">B5808_05175</name>
</gene>
<dbReference type="InterPro" id="IPR050482">
    <property type="entry name" value="Sensor_HK_TwoCompSys"/>
</dbReference>
<dbReference type="InterPro" id="IPR036890">
    <property type="entry name" value="HATPase_C_sf"/>
</dbReference>
<organism evidence="5 6">
    <name type="scientific">Cnuibacter physcomitrellae</name>
    <dbReference type="NCBI Taxonomy" id="1619308"/>
    <lineage>
        <taxon>Bacteria</taxon>
        <taxon>Bacillati</taxon>
        <taxon>Actinomycetota</taxon>
        <taxon>Actinomycetes</taxon>
        <taxon>Micrococcales</taxon>
        <taxon>Microbacteriaceae</taxon>
        <taxon>Cnuibacter</taxon>
    </lineage>
</organism>
<dbReference type="CDD" id="cd16917">
    <property type="entry name" value="HATPase_UhpB-NarQ-NarX-like"/>
    <property type="match status" value="1"/>
</dbReference>
<sequence>MGNTDEDGASGPRPRIGDIIDDGQADRVGIVCAQRLGLVFASAAAATVLVPAVEQPSRYLATLIGLAVMLVGFALLTSRATWWVALGTYLAGLATLISLASFPAYDFTAVATVTAVSSFVIPSLLLAIPETRLLLRAALPAAVPVTATAVIASAGSGRAVFVAIAIVGGWVACACAGTWVHRSERQAVVGVEQLRRAYAAERRSVEAEAELRHEARTMHDTVLATLTLIAHGGRGVPAETLRAQAAADSELLRQLRTSGSAGPTTREPPPEPTAEPSRTGDGAAQPAPPSEDGDAAPRWVTLAQRHEALGLVVRWHGTGRLNDTAAHLGDLAAAVSECLENVRRHSGQRDAEVTLSQDDDHSRAVVTDLGRGFLPEEVPAGRLGLAESVRARLDAVDGTARVFSSPGRGTTVLLEVPR</sequence>
<dbReference type="EMBL" id="CP020715">
    <property type="protein sequence ID" value="ARJ04684.1"/>
    <property type="molecule type" value="Genomic_DNA"/>
</dbReference>
<dbReference type="GO" id="GO:0000160">
    <property type="term" value="P:phosphorelay signal transduction system"/>
    <property type="evidence" value="ECO:0007669"/>
    <property type="project" value="UniProtKB-KW"/>
</dbReference>
<dbReference type="AlphaFoldDB" id="A0A1X9LHL4"/>
<proteinExistence type="predicted"/>
<dbReference type="GO" id="GO:0016301">
    <property type="term" value="F:kinase activity"/>
    <property type="evidence" value="ECO:0007669"/>
    <property type="project" value="UniProtKB-KW"/>
</dbReference>
<evidence type="ECO:0000259" key="4">
    <source>
        <dbReference type="Pfam" id="PF02518"/>
    </source>
</evidence>
<accession>A0A1X9LHL4</accession>
<dbReference type="SUPFAM" id="SSF55874">
    <property type="entry name" value="ATPase domain of HSP90 chaperone/DNA topoisomerase II/histidine kinase"/>
    <property type="match status" value="1"/>
</dbReference>
<protein>
    <recommendedName>
        <fullName evidence="4">Histidine kinase/HSP90-like ATPase domain-containing protein</fullName>
    </recommendedName>
</protein>
<dbReference type="PANTHER" id="PTHR24421:SF61">
    <property type="entry name" value="OXYGEN SENSOR HISTIDINE KINASE NREB"/>
    <property type="match status" value="1"/>
</dbReference>
<feature type="domain" description="Histidine kinase/HSP90-like ATPase" evidence="4">
    <location>
        <begin position="331"/>
        <end position="417"/>
    </location>
</feature>
<dbReference type="Gene3D" id="3.30.565.10">
    <property type="entry name" value="Histidine kinase-like ATPase, C-terminal domain"/>
    <property type="match status" value="1"/>
</dbReference>
<dbReference type="PANTHER" id="PTHR24421">
    <property type="entry name" value="NITRATE/NITRITE SENSOR PROTEIN NARX-RELATED"/>
    <property type="match status" value="1"/>
</dbReference>
<dbReference type="KEGG" id="cphy:B5808_05175"/>
<evidence type="ECO:0000313" key="6">
    <source>
        <dbReference type="Proteomes" id="UP000192775"/>
    </source>
</evidence>
<keyword evidence="1" id="KW-0808">Transferase</keyword>
<dbReference type="Pfam" id="PF02518">
    <property type="entry name" value="HATPase_c"/>
    <property type="match status" value="1"/>
</dbReference>
<evidence type="ECO:0000256" key="1">
    <source>
        <dbReference type="ARBA" id="ARBA00022679"/>
    </source>
</evidence>
<dbReference type="STRING" id="1619308.B5808_05175"/>
<evidence type="ECO:0000313" key="5">
    <source>
        <dbReference type="EMBL" id="ARJ04684.1"/>
    </source>
</evidence>
<evidence type="ECO:0000256" key="3">
    <source>
        <dbReference type="ARBA" id="ARBA00023012"/>
    </source>
</evidence>
<keyword evidence="6" id="KW-1185">Reference proteome</keyword>
<reference evidence="5 6" key="1">
    <citation type="submission" date="2017-04" db="EMBL/GenBank/DDBJ databases">
        <authorList>
            <person name="Afonso C.L."/>
            <person name="Miller P.J."/>
            <person name="Scott M.A."/>
            <person name="Spackman E."/>
            <person name="Goraichik I."/>
            <person name="Dimitrov K.M."/>
            <person name="Suarez D.L."/>
            <person name="Swayne D.E."/>
        </authorList>
    </citation>
    <scope>NUCLEOTIDE SEQUENCE [LARGE SCALE GENOMIC DNA]</scope>
    <source>
        <strain evidence="6">XA(T)</strain>
    </source>
</reference>
<keyword evidence="2" id="KW-0418">Kinase</keyword>
<name>A0A1X9LHL4_9MICO</name>
<dbReference type="Proteomes" id="UP000192775">
    <property type="component" value="Chromosome"/>
</dbReference>
<dbReference type="RefSeq" id="WP_085018822.1">
    <property type="nucleotide sequence ID" value="NZ_BMHD01000002.1"/>
</dbReference>
<keyword evidence="3" id="KW-0902">Two-component regulatory system</keyword>
<dbReference type="InterPro" id="IPR003594">
    <property type="entry name" value="HATPase_dom"/>
</dbReference>
<evidence type="ECO:0000256" key="2">
    <source>
        <dbReference type="ARBA" id="ARBA00022777"/>
    </source>
</evidence>